<dbReference type="GO" id="GO:0052621">
    <property type="term" value="F:diguanylate cyclase activity"/>
    <property type="evidence" value="ECO:0007669"/>
    <property type="project" value="UniProtKB-EC"/>
</dbReference>
<feature type="signal peptide" evidence="5">
    <location>
        <begin position="1"/>
        <end position="25"/>
    </location>
</feature>
<dbReference type="InterPro" id="IPR001638">
    <property type="entry name" value="Solute-binding_3/MltF_N"/>
</dbReference>
<dbReference type="SUPFAM" id="SSF53850">
    <property type="entry name" value="Periplasmic binding protein-like II"/>
    <property type="match status" value="1"/>
</dbReference>
<dbReference type="InterPro" id="IPR000160">
    <property type="entry name" value="GGDEF_dom"/>
</dbReference>
<gene>
    <name evidence="7" type="ORF">LJ739_06260</name>
</gene>
<feature type="chain" id="PRO_5046545167" description="diguanylate cyclase" evidence="5">
    <location>
        <begin position="26"/>
        <end position="474"/>
    </location>
</feature>
<dbReference type="EC" id="2.7.7.65" evidence="1"/>
<comment type="caution">
    <text evidence="7">The sequence shown here is derived from an EMBL/GenBank/DDBJ whole genome shotgun (WGS) entry which is preliminary data.</text>
</comment>
<keyword evidence="4" id="KW-0472">Membrane</keyword>
<evidence type="ECO:0000259" key="6">
    <source>
        <dbReference type="PROSITE" id="PS50887"/>
    </source>
</evidence>
<dbReference type="Gene3D" id="3.30.70.270">
    <property type="match status" value="1"/>
</dbReference>
<dbReference type="EMBL" id="JAJEWP010000001">
    <property type="protein sequence ID" value="MCC2615837.1"/>
    <property type="molecule type" value="Genomic_DNA"/>
</dbReference>
<keyword evidence="7" id="KW-0808">Transferase</keyword>
<keyword evidence="4" id="KW-1133">Transmembrane helix</keyword>
<name>A0ABS8G5H3_9ALTE</name>
<keyword evidence="4" id="KW-0812">Transmembrane</keyword>
<comment type="catalytic activity">
    <reaction evidence="2">
        <text>2 GTP = 3',3'-c-di-GMP + 2 diphosphate</text>
        <dbReference type="Rhea" id="RHEA:24898"/>
        <dbReference type="ChEBI" id="CHEBI:33019"/>
        <dbReference type="ChEBI" id="CHEBI:37565"/>
        <dbReference type="ChEBI" id="CHEBI:58805"/>
        <dbReference type="EC" id="2.7.7.65"/>
    </reaction>
</comment>
<dbReference type="Pfam" id="PF00990">
    <property type="entry name" value="GGDEF"/>
    <property type="match status" value="1"/>
</dbReference>
<evidence type="ECO:0000256" key="3">
    <source>
        <dbReference type="SAM" id="Coils"/>
    </source>
</evidence>
<accession>A0ABS8G5H3</accession>
<evidence type="ECO:0000313" key="8">
    <source>
        <dbReference type="Proteomes" id="UP001520878"/>
    </source>
</evidence>
<dbReference type="SMART" id="SM00062">
    <property type="entry name" value="PBPb"/>
    <property type="match status" value="1"/>
</dbReference>
<dbReference type="Pfam" id="PF00497">
    <property type="entry name" value="SBP_bac_3"/>
    <property type="match status" value="1"/>
</dbReference>
<feature type="domain" description="GGDEF" evidence="6">
    <location>
        <begin position="346"/>
        <end position="474"/>
    </location>
</feature>
<evidence type="ECO:0000256" key="4">
    <source>
        <dbReference type="SAM" id="Phobius"/>
    </source>
</evidence>
<dbReference type="SUPFAM" id="SSF55073">
    <property type="entry name" value="Nucleotide cyclase"/>
    <property type="match status" value="1"/>
</dbReference>
<dbReference type="PANTHER" id="PTHR45138:SF9">
    <property type="entry name" value="DIGUANYLATE CYCLASE DGCM-RELATED"/>
    <property type="match status" value="1"/>
</dbReference>
<evidence type="ECO:0000256" key="5">
    <source>
        <dbReference type="SAM" id="SignalP"/>
    </source>
</evidence>
<evidence type="ECO:0000256" key="1">
    <source>
        <dbReference type="ARBA" id="ARBA00012528"/>
    </source>
</evidence>
<dbReference type="InterPro" id="IPR029787">
    <property type="entry name" value="Nucleotide_cyclase"/>
</dbReference>
<dbReference type="CDD" id="cd13708">
    <property type="entry name" value="PBP2_BvgS_like_1"/>
    <property type="match status" value="1"/>
</dbReference>
<evidence type="ECO:0000313" key="7">
    <source>
        <dbReference type="EMBL" id="MCC2615837.1"/>
    </source>
</evidence>
<dbReference type="InterPro" id="IPR043128">
    <property type="entry name" value="Rev_trsase/Diguanyl_cyclase"/>
</dbReference>
<dbReference type="Proteomes" id="UP001520878">
    <property type="component" value="Unassembled WGS sequence"/>
</dbReference>
<feature type="transmembrane region" description="Helical" evidence="4">
    <location>
        <begin position="261"/>
        <end position="278"/>
    </location>
</feature>
<keyword evidence="5" id="KW-0732">Signal</keyword>
<dbReference type="NCBIfam" id="TIGR00254">
    <property type="entry name" value="GGDEF"/>
    <property type="match status" value="1"/>
</dbReference>
<evidence type="ECO:0000256" key="2">
    <source>
        <dbReference type="ARBA" id="ARBA00034247"/>
    </source>
</evidence>
<dbReference type="SMART" id="SM00267">
    <property type="entry name" value="GGDEF"/>
    <property type="match status" value="1"/>
</dbReference>
<dbReference type="InterPro" id="IPR050469">
    <property type="entry name" value="Diguanylate_Cyclase"/>
</dbReference>
<organism evidence="7 8">
    <name type="scientific">Fluctibacter halophilus</name>
    <dbReference type="NCBI Taxonomy" id="226011"/>
    <lineage>
        <taxon>Bacteria</taxon>
        <taxon>Pseudomonadati</taxon>
        <taxon>Pseudomonadota</taxon>
        <taxon>Gammaproteobacteria</taxon>
        <taxon>Alteromonadales</taxon>
        <taxon>Alteromonadaceae</taxon>
        <taxon>Fluctibacter</taxon>
    </lineage>
</organism>
<keyword evidence="3" id="KW-0175">Coiled coil</keyword>
<keyword evidence="7" id="KW-0548">Nucleotidyltransferase</keyword>
<dbReference type="CDD" id="cd01949">
    <property type="entry name" value="GGDEF"/>
    <property type="match status" value="1"/>
</dbReference>
<reference evidence="7 8" key="1">
    <citation type="submission" date="2021-10" db="EMBL/GenBank/DDBJ databases">
        <title>Draft genome of Aestuariibacter halophilus JC2043.</title>
        <authorList>
            <person name="Emsley S.A."/>
            <person name="Pfannmuller K.M."/>
            <person name="Ushijima B."/>
            <person name="Saw J.H."/>
            <person name="Videau P."/>
        </authorList>
    </citation>
    <scope>NUCLEOTIDE SEQUENCE [LARGE SCALE GENOMIC DNA]</scope>
    <source>
        <strain evidence="7 8">JC2043</strain>
    </source>
</reference>
<feature type="coiled-coil region" evidence="3">
    <location>
        <begin position="283"/>
        <end position="317"/>
    </location>
</feature>
<sequence length="474" mass="53845">MRTPLTALLVLASAPFLVVPSWVFAQNAVQETTLQYCIDPDWLPYEGLQNGRHVGISADYLALLRDKTGIQFSLLPTDSWQHTLRLLQQGQCDATLFANMTPDRRKYLVFTDPIFSATNVFVTRQQQGFIAGYSDIHDLLLGVVDGYRHAEIVARHYPDIRLRELASETEGLQLLNAGEIDVMVGSMLSVSSQIQRFGFRNLQISGLAPPHDALRMALITKHAGLLTALNAAIADIDEDKHAEIFKQWHNARVVDQWDYRFVWPLLGGFVALLVLIAWRNHHVSRYNRLLESKNRMLEELQDELLEKNETLAFLSTHDPLTDLYNRHYLLQRCEQEIVRLQRFTDMQASLILFDVDLFKAVNDAHGHSVGDAVLQHVAETVREAIREIDTLGRWGGEEFLILCPQSDLASANILAERLRERLERSDMPQGIQPTCSFGVAQYHHNEGFIAWFDRADAAMYQAKMAGRNCVKVAD</sequence>
<dbReference type="Gene3D" id="3.40.190.10">
    <property type="entry name" value="Periplasmic binding protein-like II"/>
    <property type="match status" value="2"/>
</dbReference>
<dbReference type="PANTHER" id="PTHR45138">
    <property type="entry name" value="REGULATORY COMPONENTS OF SENSORY TRANSDUCTION SYSTEM"/>
    <property type="match status" value="1"/>
</dbReference>
<keyword evidence="8" id="KW-1185">Reference proteome</keyword>
<proteinExistence type="predicted"/>
<dbReference type="PROSITE" id="PS50887">
    <property type="entry name" value="GGDEF"/>
    <property type="match status" value="1"/>
</dbReference>
<protein>
    <recommendedName>
        <fullName evidence="1">diguanylate cyclase</fullName>
        <ecNumber evidence="1">2.7.7.65</ecNumber>
    </recommendedName>
</protein>